<name>A0ACC0LZQ4_RHOML</name>
<accession>A0ACC0LZQ4</accession>
<comment type="caution">
    <text evidence="1">The sequence shown here is derived from an EMBL/GenBank/DDBJ whole genome shotgun (WGS) entry which is preliminary data.</text>
</comment>
<sequence length="545" mass="61531">MQKQSSTKPSKCIPGGLSVRMIGLFLFITTLIIIIFNSRVSYPNLIFKFAINSKSDAQFVVPYAIHTQISHLQNQLGILLGQLHSRNTETNSISEFSEQVLHIALSLDKLADSLRAFRVDAPGRNETSNVDEDLTEPEESEEEQGLPRGKVFNSAEIQSYVSPKPNRISGKKNFLGLEAVNPSIGFGCTGMASDVDRYMTYKLYGPCPDDWDLAQKLLLGGCEPLPRRRCFSKSPKMFSKPLPLNSSLWTNPSDVNILWNKYKCKDYSCLVSHETIGKRGFYKCSDCFDLSKRAWEVPTNESESAEFTVDEVLSLKPGEIRIGLDFSPTTGTFAAIMKEKNVTIASGTINLGAPFNEVTALRGLLPLYISIGSRLPFFDNTLDIVHSTLFFDGWVGMELLQFVLFDWDRVLRPNGILWVDRFFCKKEDLNMYLDEINRLGYRKLLWRVVPKMDKEGDEMFFSAVLEKPARVGRFSFLVQKKLNRKLQIGSFSFEGHTGQIHGEHPSDTLRRDNGHDSLTISHRTPMAKLVRDFVSDYKGVHSGDS</sequence>
<gene>
    <name evidence="1" type="ORF">RHMOL_Rhmol10G0068800</name>
</gene>
<organism evidence="1 2">
    <name type="scientific">Rhododendron molle</name>
    <name type="common">Chinese azalea</name>
    <name type="synonym">Azalea mollis</name>
    <dbReference type="NCBI Taxonomy" id="49168"/>
    <lineage>
        <taxon>Eukaryota</taxon>
        <taxon>Viridiplantae</taxon>
        <taxon>Streptophyta</taxon>
        <taxon>Embryophyta</taxon>
        <taxon>Tracheophyta</taxon>
        <taxon>Spermatophyta</taxon>
        <taxon>Magnoliopsida</taxon>
        <taxon>eudicotyledons</taxon>
        <taxon>Gunneridae</taxon>
        <taxon>Pentapetalae</taxon>
        <taxon>asterids</taxon>
        <taxon>Ericales</taxon>
        <taxon>Ericaceae</taxon>
        <taxon>Ericoideae</taxon>
        <taxon>Rhodoreae</taxon>
        <taxon>Rhododendron</taxon>
    </lineage>
</organism>
<proteinExistence type="predicted"/>
<evidence type="ECO:0000313" key="2">
    <source>
        <dbReference type="Proteomes" id="UP001062846"/>
    </source>
</evidence>
<dbReference type="EMBL" id="CM046397">
    <property type="protein sequence ID" value="KAI8534175.1"/>
    <property type="molecule type" value="Genomic_DNA"/>
</dbReference>
<evidence type="ECO:0000313" key="1">
    <source>
        <dbReference type="EMBL" id="KAI8534175.1"/>
    </source>
</evidence>
<reference evidence="1" key="1">
    <citation type="submission" date="2022-02" db="EMBL/GenBank/DDBJ databases">
        <title>Plant Genome Project.</title>
        <authorList>
            <person name="Zhang R.-G."/>
        </authorList>
    </citation>
    <scope>NUCLEOTIDE SEQUENCE</scope>
    <source>
        <strain evidence="1">AT1</strain>
    </source>
</reference>
<protein>
    <submittedName>
        <fullName evidence="1">Uncharacterized protein</fullName>
    </submittedName>
</protein>
<dbReference type="Proteomes" id="UP001062846">
    <property type="component" value="Chromosome 10"/>
</dbReference>
<keyword evidence="2" id="KW-1185">Reference proteome</keyword>